<dbReference type="InterPro" id="IPR003961">
    <property type="entry name" value="FN3_dom"/>
</dbReference>
<dbReference type="InterPro" id="IPR050991">
    <property type="entry name" value="ECM_Regulatory_Proteins"/>
</dbReference>
<comment type="caution">
    <text evidence="4">The sequence shown here is derived from an EMBL/GenBank/DDBJ whole genome shotgun (WGS) entry which is preliminary data.</text>
</comment>
<feature type="transmembrane region" description="Helical" evidence="2">
    <location>
        <begin position="542"/>
        <end position="565"/>
    </location>
</feature>
<keyword evidence="2" id="KW-1133">Transmembrane helix</keyword>
<dbReference type="SUPFAM" id="SSF49265">
    <property type="entry name" value="Fibronectin type III"/>
    <property type="match status" value="1"/>
</dbReference>
<feature type="non-terminal residue" evidence="4">
    <location>
        <position position="1"/>
    </location>
</feature>
<keyword evidence="1" id="KW-0677">Repeat</keyword>
<dbReference type="SMART" id="SM00060">
    <property type="entry name" value="FN3"/>
    <property type="match status" value="2"/>
</dbReference>
<evidence type="ECO:0000313" key="4">
    <source>
        <dbReference type="EMBL" id="CAF1631514.1"/>
    </source>
</evidence>
<dbReference type="EMBL" id="CAJNOR010008314">
    <property type="protein sequence ID" value="CAF1631514.1"/>
    <property type="molecule type" value="Genomic_DNA"/>
</dbReference>
<proteinExistence type="predicted"/>
<dbReference type="CDD" id="cd00063">
    <property type="entry name" value="FN3"/>
    <property type="match status" value="2"/>
</dbReference>
<feature type="domain" description="Fibronectin type-III" evidence="3">
    <location>
        <begin position="93"/>
        <end position="198"/>
    </location>
</feature>
<keyword evidence="2" id="KW-0472">Membrane</keyword>
<dbReference type="Gene3D" id="2.60.40.10">
    <property type="entry name" value="Immunoglobulins"/>
    <property type="match status" value="2"/>
</dbReference>
<sequence length="567" mass="65251">STHALTLPWRSIWERCPRLITCSSCLLPCDLDPPLLLSSEQSCQAICSTSQNGECQRSCIFVQKLYKQQSNCLTDDCQSSCSPANDCFETIPSPTNVTAIERKSRRTVRLKWHSNGLSNIEPIFYVIQAQWTLPRTSIDQQDTISKWGFVKEEVSQTKAIIRNIQRDNRWYTFRVATVTRQGYSSFSTATKPFRLSSNFKNHSHKLLQTVASPRNFSIKDFQLISNTKLNLTLSWQKPDLSVPGYQISWEAQNDPSSFVTTIDVSSALNPLEFTIPYLSTHSSYIFTIRSLINSGDSSVQTSAPVSVKFNYEEELFTIRNFYMSEPYFINGLIKTNVSWTKVPNYRVEQYELHWIETQCYSDVLSCCYRRDASTSENTFELYDLRFNCTYVLNIKPVVPKLRIRKSFQVYFNVSSCESILISGTIRPSCQTDEQQQNHSILSPLNLIVTRNLSGIQFSWQNIPSISNDHLDIVYRLRVEQLPSRIELISIDLLPTITNYFLPYSKQNNDRYLNVTLTLLENSIIRQEKSILIEDYSVKRTNVLLSTGSSMKSSIVFIILFLFIGFSR</sequence>
<name>A0A816DA41_ADIRI</name>
<evidence type="ECO:0000313" key="5">
    <source>
        <dbReference type="Proteomes" id="UP000663828"/>
    </source>
</evidence>
<accession>A0A816DA41</accession>
<feature type="domain" description="Fibronectin type-III" evidence="3">
    <location>
        <begin position="217"/>
        <end position="310"/>
    </location>
</feature>
<evidence type="ECO:0000256" key="2">
    <source>
        <dbReference type="SAM" id="Phobius"/>
    </source>
</evidence>
<dbReference type="PANTHER" id="PTHR46708">
    <property type="entry name" value="TENASCIN"/>
    <property type="match status" value="1"/>
</dbReference>
<dbReference type="Proteomes" id="UP000663828">
    <property type="component" value="Unassembled WGS sequence"/>
</dbReference>
<dbReference type="Pfam" id="PF00041">
    <property type="entry name" value="fn3"/>
    <property type="match status" value="1"/>
</dbReference>
<dbReference type="PROSITE" id="PS50853">
    <property type="entry name" value="FN3"/>
    <property type="match status" value="2"/>
</dbReference>
<evidence type="ECO:0000256" key="1">
    <source>
        <dbReference type="ARBA" id="ARBA00022737"/>
    </source>
</evidence>
<evidence type="ECO:0000259" key="3">
    <source>
        <dbReference type="PROSITE" id="PS50853"/>
    </source>
</evidence>
<keyword evidence="2" id="KW-0812">Transmembrane</keyword>
<gene>
    <name evidence="4" type="ORF">XAT740_LOCUS51732</name>
</gene>
<protein>
    <recommendedName>
        <fullName evidence="3">Fibronectin type-III domain-containing protein</fullName>
    </recommendedName>
</protein>
<dbReference type="PANTHER" id="PTHR46708:SF2">
    <property type="entry name" value="FIBRONECTIN TYPE-III DOMAIN-CONTAINING PROTEIN"/>
    <property type="match status" value="1"/>
</dbReference>
<dbReference type="InterPro" id="IPR036116">
    <property type="entry name" value="FN3_sf"/>
</dbReference>
<keyword evidence="5" id="KW-1185">Reference proteome</keyword>
<dbReference type="AlphaFoldDB" id="A0A816DA41"/>
<reference evidence="4" key="1">
    <citation type="submission" date="2021-02" db="EMBL/GenBank/DDBJ databases">
        <authorList>
            <person name="Nowell W R."/>
        </authorList>
    </citation>
    <scope>NUCLEOTIDE SEQUENCE</scope>
</reference>
<organism evidence="4 5">
    <name type="scientific">Adineta ricciae</name>
    <name type="common">Rotifer</name>
    <dbReference type="NCBI Taxonomy" id="249248"/>
    <lineage>
        <taxon>Eukaryota</taxon>
        <taxon>Metazoa</taxon>
        <taxon>Spiralia</taxon>
        <taxon>Gnathifera</taxon>
        <taxon>Rotifera</taxon>
        <taxon>Eurotatoria</taxon>
        <taxon>Bdelloidea</taxon>
        <taxon>Adinetida</taxon>
        <taxon>Adinetidae</taxon>
        <taxon>Adineta</taxon>
    </lineage>
</organism>
<dbReference type="InterPro" id="IPR013783">
    <property type="entry name" value="Ig-like_fold"/>
</dbReference>